<gene>
    <name evidence="1" type="ORF">US11_C0003G0067</name>
</gene>
<sequence>MAQAEFYDESKRNFLVGLVG</sequence>
<dbReference type="EMBL" id="LBRS01000003">
    <property type="protein sequence ID" value="KKQ01924.1"/>
    <property type="molecule type" value="Genomic_DNA"/>
</dbReference>
<dbReference type="Proteomes" id="UP000034344">
    <property type="component" value="Unassembled WGS sequence"/>
</dbReference>
<organism evidence="1 2">
    <name type="scientific">Candidatus Roizmanbacteria bacterium GW2011_GWA2_36_23</name>
    <dbReference type="NCBI Taxonomy" id="1618480"/>
    <lineage>
        <taxon>Bacteria</taxon>
        <taxon>Candidatus Roizmaniibacteriota</taxon>
    </lineage>
</organism>
<dbReference type="STRING" id="1618480.US11_C0003G0067"/>
<protein>
    <submittedName>
        <fullName evidence="1">Uncharacterized protein</fullName>
    </submittedName>
</protein>
<evidence type="ECO:0000313" key="2">
    <source>
        <dbReference type="Proteomes" id="UP000034344"/>
    </source>
</evidence>
<evidence type="ECO:0000313" key="1">
    <source>
        <dbReference type="EMBL" id="KKQ01924.1"/>
    </source>
</evidence>
<comment type="caution">
    <text evidence="1">The sequence shown here is derived from an EMBL/GenBank/DDBJ whole genome shotgun (WGS) entry which is preliminary data.</text>
</comment>
<name>A0A0G0GQ38_9BACT</name>
<feature type="non-terminal residue" evidence="1">
    <location>
        <position position="20"/>
    </location>
</feature>
<reference evidence="1 2" key="1">
    <citation type="journal article" date="2015" name="Nature">
        <title>rRNA introns, odd ribosomes, and small enigmatic genomes across a large radiation of phyla.</title>
        <authorList>
            <person name="Brown C.T."/>
            <person name="Hug L.A."/>
            <person name="Thomas B.C."/>
            <person name="Sharon I."/>
            <person name="Castelle C.J."/>
            <person name="Singh A."/>
            <person name="Wilkins M.J."/>
            <person name="Williams K.H."/>
            <person name="Banfield J.F."/>
        </authorList>
    </citation>
    <scope>NUCLEOTIDE SEQUENCE [LARGE SCALE GENOMIC DNA]</scope>
</reference>
<accession>A0A0G0GQ38</accession>
<dbReference type="AlphaFoldDB" id="A0A0G0GQ38"/>
<proteinExistence type="predicted"/>